<dbReference type="PANTHER" id="PTHR34314">
    <property type="entry name" value="CRENARCHAEAL PROTEIN, PUTATIVE-RELATED"/>
    <property type="match status" value="1"/>
</dbReference>
<dbReference type="eggNOG" id="arCOG01422">
    <property type="taxonomic scope" value="Archaea"/>
</dbReference>
<gene>
    <name evidence="2" type="ordered locus">Cmaq_1477</name>
</gene>
<protein>
    <recommendedName>
        <fullName evidence="4">DUF3782 domain-containing protein</fullName>
    </recommendedName>
</protein>
<dbReference type="OrthoDB" id="28088at2157"/>
<proteinExistence type="predicted"/>
<dbReference type="STRING" id="397948.Cmaq_1477"/>
<reference evidence="2 3" key="1">
    <citation type="submission" date="2007-10" db="EMBL/GenBank/DDBJ databases">
        <title>Complete sequence of Caldivirga maquilingensis IC-167.</title>
        <authorList>
            <consortium name="US DOE Joint Genome Institute"/>
            <person name="Copeland A."/>
            <person name="Lucas S."/>
            <person name="Lapidus A."/>
            <person name="Barry K."/>
            <person name="Glavina del Rio T."/>
            <person name="Dalin E."/>
            <person name="Tice H."/>
            <person name="Pitluck S."/>
            <person name="Saunders E."/>
            <person name="Brettin T."/>
            <person name="Bruce D."/>
            <person name="Detter J.C."/>
            <person name="Han C."/>
            <person name="Schmutz J."/>
            <person name="Larimer F."/>
            <person name="Land M."/>
            <person name="Hauser L."/>
            <person name="Kyrpides N."/>
            <person name="Ivanova N."/>
            <person name="Biddle J.F."/>
            <person name="Zhang Z."/>
            <person name="Fitz-Gibbon S.T."/>
            <person name="Lowe T.M."/>
            <person name="Saltikov C."/>
            <person name="House C.H."/>
            <person name="Richardson P."/>
        </authorList>
    </citation>
    <scope>NUCLEOTIDE SEQUENCE [LARGE SCALE GENOMIC DNA]</scope>
    <source>
        <strain evidence="3">ATCC 700844 / DSM 13496 / JCM 10307 / IC-167</strain>
    </source>
</reference>
<evidence type="ECO:0000313" key="3">
    <source>
        <dbReference type="Proteomes" id="UP000001137"/>
    </source>
</evidence>
<dbReference type="InterPro" id="IPR024271">
    <property type="entry name" value="DUF3782"/>
</dbReference>
<feature type="coiled-coil region" evidence="1">
    <location>
        <begin position="41"/>
        <end position="103"/>
    </location>
</feature>
<keyword evidence="3" id="KW-1185">Reference proteome</keyword>
<name>A8M982_CALMQ</name>
<dbReference type="RefSeq" id="WP_012186520.1">
    <property type="nucleotide sequence ID" value="NC_009954.1"/>
</dbReference>
<evidence type="ECO:0000256" key="1">
    <source>
        <dbReference type="SAM" id="Coils"/>
    </source>
</evidence>
<accession>A8M982</accession>
<dbReference type="GeneID" id="5709643"/>
<dbReference type="KEGG" id="cma:Cmaq_1477"/>
<dbReference type="HOGENOM" id="CLU_064028_1_0_2"/>
<dbReference type="EMBL" id="CP000852">
    <property type="protein sequence ID" value="ABW02301.1"/>
    <property type="molecule type" value="Genomic_DNA"/>
</dbReference>
<sequence>MSLIDEVKRVLMEHPEILVEVLVSRPQIIYEALSKIAPWQNLATKDDIRRLEERINALEARMATKDDLRQFATKEDLKQFATKEDLQREVRRLENMITALGVRWGIFSEDAFRQGLLEILRGAGWFVSQEFIYDKDGYVFGEPSEVEVNIVVKDGLTIMVELTSALKRGDLPIIKRKKVLYEKLKNVSVSRVYVITPFIHDKYPDRVKAMAKDMGIEVVYPTPQ</sequence>
<dbReference type="Pfam" id="PF12644">
    <property type="entry name" value="DUF3782"/>
    <property type="match status" value="1"/>
</dbReference>
<dbReference type="Pfam" id="PF07788">
    <property type="entry name" value="PDDEXK_10"/>
    <property type="match status" value="1"/>
</dbReference>
<dbReference type="AlphaFoldDB" id="A8M982"/>
<organism evidence="2 3">
    <name type="scientific">Caldivirga maquilingensis (strain ATCC 700844 / DSM 13496 / JCM 10307 / IC-167)</name>
    <dbReference type="NCBI Taxonomy" id="397948"/>
    <lineage>
        <taxon>Archaea</taxon>
        <taxon>Thermoproteota</taxon>
        <taxon>Thermoprotei</taxon>
        <taxon>Thermoproteales</taxon>
        <taxon>Thermoproteaceae</taxon>
        <taxon>Caldivirga</taxon>
    </lineage>
</organism>
<keyword evidence="1" id="KW-0175">Coiled coil</keyword>
<dbReference type="Proteomes" id="UP000001137">
    <property type="component" value="Chromosome"/>
</dbReference>
<evidence type="ECO:0000313" key="2">
    <source>
        <dbReference type="EMBL" id="ABW02301.1"/>
    </source>
</evidence>
<dbReference type="PANTHER" id="PTHR34314:SF7">
    <property type="entry name" value="DUF3782 DOMAIN-CONTAINING PROTEIN"/>
    <property type="match status" value="1"/>
</dbReference>
<evidence type="ECO:0008006" key="4">
    <source>
        <dbReference type="Google" id="ProtNLM"/>
    </source>
</evidence>
<dbReference type="InterPro" id="IPR012431">
    <property type="entry name" value="PDDEXK_10"/>
</dbReference>